<protein>
    <submittedName>
        <fullName evidence="2">Type Ic crustin cruIc</fullName>
    </submittedName>
</protein>
<sequence length="181" mass="19614">MQCLNLILVFLALAGTSSGCKYFCKSPVTQQYECCDDGNPYYNPEEDEGVTAEVVPVDLPAELPSGPSSNCFYYCAYDGEVYCCGDVSRPIPESHDDHEGKCPDEADQVCKSSGIFFLSKAQAKTSGAIQLLAGSAKEEPSCASDGYCAQDQKCCPSICARRHICLKALDEDEKEEESKKA</sequence>
<dbReference type="AlphaFoldDB" id="A0A7L9R3K5"/>
<dbReference type="EMBL" id="MT375569">
    <property type="protein sequence ID" value="QOL09954.1"/>
    <property type="molecule type" value="mRNA"/>
</dbReference>
<organism evidence="2">
    <name type="scientific">Penaeus vannamei</name>
    <name type="common">Whiteleg shrimp</name>
    <name type="synonym">Litopenaeus vannamei</name>
    <dbReference type="NCBI Taxonomy" id="6689"/>
    <lineage>
        <taxon>Eukaryota</taxon>
        <taxon>Metazoa</taxon>
        <taxon>Ecdysozoa</taxon>
        <taxon>Arthropoda</taxon>
        <taxon>Crustacea</taxon>
        <taxon>Multicrustacea</taxon>
        <taxon>Malacostraca</taxon>
        <taxon>Eumalacostraca</taxon>
        <taxon>Eucarida</taxon>
        <taxon>Decapoda</taxon>
        <taxon>Dendrobranchiata</taxon>
        <taxon>Penaeoidea</taxon>
        <taxon>Penaeidae</taxon>
        <taxon>Penaeus</taxon>
    </lineage>
</organism>
<keyword evidence="1" id="KW-0732">Signal</keyword>
<accession>A0A7L9R3K5</accession>
<gene>
    <name evidence="2" type="primary">CruIc</name>
</gene>
<evidence type="ECO:0000313" key="2">
    <source>
        <dbReference type="EMBL" id="QOL09954.1"/>
    </source>
</evidence>
<name>A0A7L9R3K5_PENVA</name>
<proteinExistence type="evidence at transcript level"/>
<dbReference type="OrthoDB" id="6376148at2759"/>
<reference evidence="2" key="1">
    <citation type="journal article" date="2020" name="Mar. Drugs">
        <title>Molecular and Functional Diversity of Crustin-Like Genes in the Shrimp Litopenaeus vannamei.</title>
        <authorList>
            <person name="Li S."/>
            <person name="Lv X."/>
            <person name="Yu Y."/>
            <person name="Zhang X."/>
            <person name="Li F."/>
        </authorList>
    </citation>
    <scope>NUCLEOTIDE SEQUENCE</scope>
    <source>
        <tissue evidence="2">Epidermis</tissue>
    </source>
</reference>
<feature type="chain" id="PRO_5029445785" evidence="1">
    <location>
        <begin position="20"/>
        <end position="181"/>
    </location>
</feature>
<evidence type="ECO:0000256" key="1">
    <source>
        <dbReference type="SAM" id="SignalP"/>
    </source>
</evidence>
<feature type="signal peptide" evidence="1">
    <location>
        <begin position="1"/>
        <end position="19"/>
    </location>
</feature>